<dbReference type="InterPro" id="IPR025558">
    <property type="entry name" value="DUF4283"/>
</dbReference>
<protein>
    <recommendedName>
        <fullName evidence="1">DUF4283 domain-containing protein</fullName>
    </recommendedName>
</protein>
<reference evidence="2" key="2">
    <citation type="journal article" date="2023" name="Plants (Basel)">
        <title>Annotation of the Turnera subulata (Passifloraceae) Draft Genome Reveals the S-Locus Evolved after the Divergence of Turneroideae from Passifloroideae in a Stepwise Manner.</title>
        <authorList>
            <person name="Henning P.M."/>
            <person name="Roalson E.H."/>
            <person name="Mir W."/>
            <person name="McCubbin A.G."/>
            <person name="Shore J.S."/>
        </authorList>
    </citation>
    <scope>NUCLEOTIDE SEQUENCE</scope>
    <source>
        <strain evidence="2">F60SS</strain>
    </source>
</reference>
<comment type="caution">
    <text evidence="2">The sequence shown here is derived from an EMBL/GenBank/DDBJ whole genome shotgun (WGS) entry which is preliminary data.</text>
</comment>
<proteinExistence type="predicted"/>
<sequence length="172" mass="19194">MAASSSKRVVDLRGDDGVREGASPEESLRAIVAGTYVVGKIIGDRRPHIGQIQTFSCTKGVIRKGASTVVPLYAAEGHSLSSCNQLMNVWYIKGDFRIIPKPNNIFLIGFELEEDKKKVLKGAPWLISNQLFCMKGWYPDMILSQVSFRLTMFWVQLHGIPPHLLVHSKIVK</sequence>
<dbReference type="Proteomes" id="UP001141552">
    <property type="component" value="Unassembled WGS sequence"/>
</dbReference>
<dbReference type="AlphaFoldDB" id="A0A9Q0F4A5"/>
<keyword evidence="3" id="KW-1185">Reference proteome</keyword>
<dbReference type="OrthoDB" id="1750606at2759"/>
<dbReference type="EMBL" id="JAKUCV010007123">
    <property type="protein sequence ID" value="KAJ4824659.1"/>
    <property type="molecule type" value="Genomic_DNA"/>
</dbReference>
<dbReference type="InterPro" id="IPR040256">
    <property type="entry name" value="At4g02000-like"/>
</dbReference>
<gene>
    <name evidence="2" type="ORF">Tsubulata_045326</name>
</gene>
<accession>A0A9Q0F4A5</accession>
<reference evidence="2" key="1">
    <citation type="submission" date="2022-02" db="EMBL/GenBank/DDBJ databases">
        <authorList>
            <person name="Henning P.M."/>
            <person name="McCubbin A.G."/>
            <person name="Shore J.S."/>
        </authorList>
    </citation>
    <scope>NUCLEOTIDE SEQUENCE</scope>
    <source>
        <strain evidence="2">F60SS</strain>
        <tissue evidence="2">Leaves</tissue>
    </source>
</reference>
<dbReference type="PANTHER" id="PTHR31286">
    <property type="entry name" value="GLYCINE-RICH CELL WALL STRUCTURAL PROTEIN 1.8-LIKE"/>
    <property type="match status" value="1"/>
</dbReference>
<name>A0A9Q0F4A5_9ROSI</name>
<organism evidence="2 3">
    <name type="scientific">Turnera subulata</name>
    <dbReference type="NCBI Taxonomy" id="218843"/>
    <lineage>
        <taxon>Eukaryota</taxon>
        <taxon>Viridiplantae</taxon>
        <taxon>Streptophyta</taxon>
        <taxon>Embryophyta</taxon>
        <taxon>Tracheophyta</taxon>
        <taxon>Spermatophyta</taxon>
        <taxon>Magnoliopsida</taxon>
        <taxon>eudicotyledons</taxon>
        <taxon>Gunneridae</taxon>
        <taxon>Pentapetalae</taxon>
        <taxon>rosids</taxon>
        <taxon>fabids</taxon>
        <taxon>Malpighiales</taxon>
        <taxon>Passifloraceae</taxon>
        <taxon>Turnera</taxon>
    </lineage>
</organism>
<evidence type="ECO:0000313" key="2">
    <source>
        <dbReference type="EMBL" id="KAJ4824659.1"/>
    </source>
</evidence>
<feature type="domain" description="DUF4283" evidence="1">
    <location>
        <begin position="84"/>
        <end position="142"/>
    </location>
</feature>
<dbReference type="Pfam" id="PF14111">
    <property type="entry name" value="DUF4283"/>
    <property type="match status" value="1"/>
</dbReference>
<dbReference type="PANTHER" id="PTHR31286:SF180">
    <property type="entry name" value="OS10G0362600 PROTEIN"/>
    <property type="match status" value="1"/>
</dbReference>
<evidence type="ECO:0000259" key="1">
    <source>
        <dbReference type="Pfam" id="PF14111"/>
    </source>
</evidence>
<evidence type="ECO:0000313" key="3">
    <source>
        <dbReference type="Proteomes" id="UP001141552"/>
    </source>
</evidence>